<dbReference type="EMBL" id="CP014228">
    <property type="protein sequence ID" value="AMD88629.1"/>
    <property type="molecule type" value="Genomic_DNA"/>
</dbReference>
<dbReference type="InterPro" id="IPR001387">
    <property type="entry name" value="Cro/C1-type_HTH"/>
</dbReference>
<dbReference type="SUPFAM" id="SSF47413">
    <property type="entry name" value="lambda repressor-like DNA-binding domains"/>
    <property type="match status" value="1"/>
</dbReference>
<reference evidence="3" key="1">
    <citation type="submission" date="2016-02" db="EMBL/GenBank/DDBJ databases">
        <authorList>
            <person name="Holder M.E."/>
            <person name="Ajami N.J."/>
            <person name="Petrosino J.F."/>
        </authorList>
    </citation>
    <scope>NUCLEOTIDE SEQUENCE [LARGE SCALE GENOMIC DNA]</scope>
    <source>
        <strain evidence="3">CCUG 36733</strain>
    </source>
</reference>
<evidence type="ECO:0000259" key="1">
    <source>
        <dbReference type="PROSITE" id="PS50943"/>
    </source>
</evidence>
<dbReference type="Gene3D" id="1.10.260.40">
    <property type="entry name" value="lambda repressor-like DNA-binding domains"/>
    <property type="match status" value="1"/>
</dbReference>
<dbReference type="Pfam" id="PF13560">
    <property type="entry name" value="HTH_31"/>
    <property type="match status" value="1"/>
</dbReference>
<dbReference type="Proteomes" id="UP000065220">
    <property type="component" value="Chromosome"/>
</dbReference>
<accession>A0A0X8JGX8</accession>
<gene>
    <name evidence="2" type="ORF">AXF14_12755</name>
</gene>
<dbReference type="KEGG" id="ard:AXF14_12755"/>
<protein>
    <submittedName>
        <fullName evidence="2">Transcriptional regulator</fullName>
    </submittedName>
</protein>
<dbReference type="OrthoDB" id="3188736at2"/>
<feature type="domain" description="HTH cro/C1-type" evidence="1">
    <location>
        <begin position="32"/>
        <end position="86"/>
    </location>
</feature>
<dbReference type="InterPro" id="IPR010982">
    <property type="entry name" value="Lambda_DNA-bd_dom_sf"/>
</dbReference>
<keyword evidence="3" id="KW-1185">Reference proteome</keyword>
<dbReference type="STRING" id="111015.AXF14_12755"/>
<proteinExistence type="predicted"/>
<dbReference type="CDD" id="cd00093">
    <property type="entry name" value="HTH_XRE"/>
    <property type="match status" value="1"/>
</dbReference>
<dbReference type="SMART" id="SM00530">
    <property type="entry name" value="HTH_XRE"/>
    <property type="match status" value="1"/>
</dbReference>
<dbReference type="GO" id="GO:0003677">
    <property type="term" value="F:DNA binding"/>
    <property type="evidence" value="ECO:0007669"/>
    <property type="project" value="InterPro"/>
</dbReference>
<organism evidence="2 3">
    <name type="scientific">Actinomyces radicidentis</name>
    <dbReference type="NCBI Taxonomy" id="111015"/>
    <lineage>
        <taxon>Bacteria</taxon>
        <taxon>Bacillati</taxon>
        <taxon>Actinomycetota</taxon>
        <taxon>Actinomycetes</taxon>
        <taxon>Actinomycetales</taxon>
        <taxon>Actinomycetaceae</taxon>
        <taxon>Actinomyces</taxon>
    </lineage>
</organism>
<dbReference type="AlphaFoldDB" id="A0A0X8JGX8"/>
<dbReference type="PROSITE" id="PS50943">
    <property type="entry name" value="HTH_CROC1"/>
    <property type="match status" value="1"/>
</dbReference>
<name>A0A0X8JGX8_ACTRD</name>
<sequence length="119" mass="13243">MRQASAEGYRATVDTTTKPENVLLRREIGEVLRSVRQHQGRTLREVSSQARVSLGYLSEVERGQKEASSELLASICQALDAPLSAVLREVSDRIALTEGVTVPDTVPDELVRQQRMPQR</sequence>
<evidence type="ECO:0000313" key="2">
    <source>
        <dbReference type="EMBL" id="AMD88629.1"/>
    </source>
</evidence>
<evidence type="ECO:0000313" key="3">
    <source>
        <dbReference type="Proteomes" id="UP000065220"/>
    </source>
</evidence>